<keyword evidence="2" id="KW-1185">Reference proteome</keyword>
<proteinExistence type="predicted"/>
<evidence type="ECO:0000313" key="1">
    <source>
        <dbReference type="EMBL" id="ADJ22987.1"/>
    </source>
</evidence>
<accession>D8JVU8</accession>
<name>D8JVU8_HYPDA</name>
<dbReference type="KEGG" id="hdn:Hden_1174"/>
<dbReference type="HOGENOM" id="CLU_2537996_0_0_5"/>
<dbReference type="STRING" id="582899.Hden_1174"/>
<reference evidence="2" key="1">
    <citation type="journal article" date="2011" name="J. Bacteriol.">
        <title>Genome sequences of eight morphologically diverse alphaproteobacteria.</title>
        <authorList>
            <consortium name="US DOE Joint Genome Institute"/>
            <person name="Brown P.J."/>
            <person name="Kysela D.T."/>
            <person name="Buechlein A."/>
            <person name="Hemmerich C."/>
            <person name="Brun Y.V."/>
        </authorList>
    </citation>
    <scope>NUCLEOTIDE SEQUENCE [LARGE SCALE GENOMIC DNA]</scope>
    <source>
        <strain evidence="2">ATCC 51888 / DSM 1869 / NCIB 11706 / TK 0415</strain>
    </source>
</reference>
<evidence type="ECO:0000313" key="2">
    <source>
        <dbReference type="Proteomes" id="UP000002033"/>
    </source>
</evidence>
<gene>
    <name evidence="1" type="ordered locus">Hden_1174</name>
</gene>
<protein>
    <submittedName>
        <fullName evidence="1">Uncharacterized protein</fullName>
    </submittedName>
</protein>
<sequence>MTHSLADDFKDRINGFLERTGMSPSAFGRQAVNDGSFVADLNSGEREFRLSTIEKVDKFIADFDADLAHAATVPHDVQRNCLT</sequence>
<dbReference type="AlphaFoldDB" id="D8JVU8"/>
<organism evidence="1 2">
    <name type="scientific">Hyphomicrobium denitrificans (strain ATCC 51888 / DSM 1869 / NCIMB 11706 / TK 0415)</name>
    <dbReference type="NCBI Taxonomy" id="582899"/>
    <lineage>
        <taxon>Bacteria</taxon>
        <taxon>Pseudomonadati</taxon>
        <taxon>Pseudomonadota</taxon>
        <taxon>Alphaproteobacteria</taxon>
        <taxon>Hyphomicrobiales</taxon>
        <taxon>Hyphomicrobiaceae</taxon>
        <taxon>Hyphomicrobium</taxon>
    </lineage>
</organism>
<dbReference type="EMBL" id="CP002083">
    <property type="protein sequence ID" value="ADJ22987.1"/>
    <property type="molecule type" value="Genomic_DNA"/>
</dbReference>
<dbReference type="Proteomes" id="UP000002033">
    <property type="component" value="Chromosome"/>
</dbReference>